<keyword evidence="5" id="KW-1185">Reference proteome</keyword>
<feature type="region of interest" description="Disordered" evidence="2">
    <location>
        <begin position="450"/>
        <end position="471"/>
    </location>
</feature>
<feature type="compositionally biased region" description="Polar residues" evidence="2">
    <location>
        <begin position="675"/>
        <end position="691"/>
    </location>
</feature>
<feature type="region of interest" description="Disordered" evidence="2">
    <location>
        <begin position="352"/>
        <end position="431"/>
    </location>
</feature>
<dbReference type="EMBL" id="CAWUON010000085">
    <property type="protein sequence ID" value="CAK7272247.1"/>
    <property type="molecule type" value="Genomic_DNA"/>
</dbReference>
<evidence type="ECO:0000256" key="2">
    <source>
        <dbReference type="SAM" id="MobiDB-lite"/>
    </source>
</evidence>
<feature type="compositionally biased region" description="Polar residues" evidence="2">
    <location>
        <begin position="751"/>
        <end position="763"/>
    </location>
</feature>
<feature type="compositionally biased region" description="Low complexity" evidence="2">
    <location>
        <begin position="181"/>
        <end position="196"/>
    </location>
</feature>
<feature type="compositionally biased region" description="Low complexity" evidence="2">
    <location>
        <begin position="724"/>
        <end position="746"/>
    </location>
</feature>
<keyword evidence="1" id="KW-0175">Coiled coil</keyword>
<dbReference type="CDD" id="cd14705">
    <property type="entry name" value="bZIP_Zip1"/>
    <property type="match status" value="1"/>
</dbReference>
<feature type="compositionally biased region" description="Low complexity" evidence="2">
    <location>
        <begin position="608"/>
        <end position="624"/>
    </location>
</feature>
<sequence>MLPAGEGNTIGDHYTARHDDGTPRGLGPIRNANSNANSPGTITSVRGLDRPRNIAGAMEIEQDEKILDDSLPFTNTALATAAPATAAGNDLADLSTYSRNLGVQNILNPSEAQQAIAPSPSEVPRASLRGLPGQALRESRPLRRTRPSSGSSTSMQPVTSMTTSHTGHSQARHAAQSLTFGSSSGNSSSHVQLSSGREAARHGTGYRAAFGQPTTAEVSQQVADSTSKNPAMGSVQPSGDVDSEQETSPRLAYAYTTSSSSFPPPRRILTPKPPRRSSLGRPMTSTEAAGSQRPPFPRAANNPNIPPVPPLPALIQSMSTPNVSLGSVLATGASHGSGFGYTPGSVPGSYFPSLAPSGNSPRTMPGISPQRSFTQPYFHRDAGLHRDGRSSQSHTPEVQPAVEVSHDSRQQQQDQQQEQLQDREPPQLPYPHEHRIQDVYAESFPPNKSMALSSSQIGSAEGPWSSQGAASGVGARRSLSLSEGQQFITITPSFGEEIHVPVDIHQASKQADEKRLRNAGASARFRARKKEKDREAQLGIQRLETVNREVLKRAQELEVQRDFYRNERNRLQNIMLQTPGMREHVEAGPPSPVSLYGDLPLALSMDLGTGQTQQQQQQQQQQGQSSSANELDPRSQLLHRQSPQLQRSHPHQHTPTHIQPPLYPPMLTAPDHPGQLSSTHLPAPEPSSSSMERPAQRRRTDSGPNIEYHTPSYTMSVPPPPIPSSALPSPLVSSLPPALPLAGPSPRFHSMTPSPLGSPNTTRLPPLRLETPGNNSANVGLGGTATGPSTPEGGHNVSALPLPQYPPATVAQSTHGRSYGTAGWAADSPSPHLQHPPPDPRHQ</sequence>
<dbReference type="PROSITE" id="PS00036">
    <property type="entry name" value="BZIP_BASIC"/>
    <property type="match status" value="1"/>
</dbReference>
<feature type="region of interest" description="Disordered" evidence="2">
    <location>
        <begin position="1"/>
        <end position="42"/>
    </location>
</feature>
<feature type="region of interest" description="Disordered" evidence="2">
    <location>
        <begin position="113"/>
        <end position="304"/>
    </location>
</feature>
<feature type="compositionally biased region" description="Basic and acidic residues" evidence="2">
    <location>
        <begin position="378"/>
        <end position="389"/>
    </location>
</feature>
<feature type="compositionally biased region" description="Low complexity" evidence="2">
    <location>
        <begin position="147"/>
        <end position="160"/>
    </location>
</feature>
<feature type="domain" description="BZIP" evidence="3">
    <location>
        <begin position="514"/>
        <end position="528"/>
    </location>
</feature>
<feature type="compositionally biased region" description="Polar residues" evidence="2">
    <location>
        <begin position="31"/>
        <end position="42"/>
    </location>
</feature>
<organism evidence="4 5">
    <name type="scientific">Sporothrix epigloea</name>
    <dbReference type="NCBI Taxonomy" id="1892477"/>
    <lineage>
        <taxon>Eukaryota</taxon>
        <taxon>Fungi</taxon>
        <taxon>Dikarya</taxon>
        <taxon>Ascomycota</taxon>
        <taxon>Pezizomycotina</taxon>
        <taxon>Sordariomycetes</taxon>
        <taxon>Sordariomycetidae</taxon>
        <taxon>Ophiostomatales</taxon>
        <taxon>Ophiostomataceae</taxon>
        <taxon>Sporothrix</taxon>
    </lineage>
</organism>
<feature type="region of interest" description="Disordered" evidence="2">
    <location>
        <begin position="576"/>
        <end position="843"/>
    </location>
</feature>
<feature type="compositionally biased region" description="Polar residues" evidence="2">
    <location>
        <begin position="450"/>
        <end position="469"/>
    </location>
</feature>
<evidence type="ECO:0000259" key="3">
    <source>
        <dbReference type="PROSITE" id="PS00036"/>
    </source>
</evidence>
<feature type="compositionally biased region" description="Low complexity" evidence="2">
    <location>
        <begin position="410"/>
        <end position="419"/>
    </location>
</feature>
<feature type="compositionally biased region" description="Low complexity" evidence="2">
    <location>
        <begin position="252"/>
        <end position="261"/>
    </location>
</feature>
<feature type="compositionally biased region" description="Polar residues" evidence="2">
    <location>
        <begin position="638"/>
        <end position="647"/>
    </location>
</feature>
<evidence type="ECO:0000256" key="1">
    <source>
        <dbReference type="SAM" id="Coils"/>
    </source>
</evidence>
<proteinExistence type="predicted"/>
<accession>A0ABP0DY69</accession>
<dbReference type="InterPro" id="IPR004827">
    <property type="entry name" value="bZIP"/>
</dbReference>
<feature type="compositionally biased region" description="Basic and acidic residues" evidence="2">
    <location>
        <begin position="420"/>
        <end position="431"/>
    </location>
</feature>
<name>A0ABP0DY69_9PEZI</name>
<protein>
    <recommendedName>
        <fullName evidence="3">BZIP domain-containing protein</fullName>
    </recommendedName>
</protein>
<evidence type="ECO:0000313" key="5">
    <source>
        <dbReference type="Proteomes" id="UP001642502"/>
    </source>
</evidence>
<gene>
    <name evidence="4" type="ORF">SEPCBS119000_005024</name>
</gene>
<dbReference type="Proteomes" id="UP001642502">
    <property type="component" value="Unassembled WGS sequence"/>
</dbReference>
<comment type="caution">
    <text evidence="4">The sequence shown here is derived from an EMBL/GenBank/DDBJ whole genome shotgun (WGS) entry which is preliminary data.</text>
</comment>
<feature type="compositionally biased region" description="Polar residues" evidence="2">
    <location>
        <begin position="212"/>
        <end position="229"/>
    </location>
</feature>
<evidence type="ECO:0000313" key="4">
    <source>
        <dbReference type="EMBL" id="CAK7272247.1"/>
    </source>
</evidence>
<feature type="coiled-coil region" evidence="1">
    <location>
        <begin position="540"/>
        <end position="574"/>
    </location>
</feature>
<reference evidence="4 5" key="1">
    <citation type="submission" date="2024-01" db="EMBL/GenBank/DDBJ databases">
        <authorList>
            <person name="Allen C."/>
            <person name="Tagirdzhanova G."/>
        </authorList>
    </citation>
    <scope>NUCLEOTIDE SEQUENCE [LARGE SCALE GENOMIC DNA]</scope>
    <source>
        <strain evidence="4 5">CBS 119000</strain>
    </source>
</reference>